<keyword evidence="5" id="KW-1185">Reference proteome</keyword>
<evidence type="ECO:0000256" key="3">
    <source>
        <dbReference type="SAM" id="Phobius"/>
    </source>
</evidence>
<protein>
    <recommendedName>
        <fullName evidence="6">Late embryogenesis abundant protein LEA-2 subgroup domain-containing protein</fullName>
    </recommendedName>
</protein>
<evidence type="ECO:0000313" key="4">
    <source>
        <dbReference type="EMBL" id="KAE8732354.1"/>
    </source>
</evidence>
<dbReference type="AlphaFoldDB" id="A0A6A3CV52"/>
<evidence type="ECO:0000256" key="2">
    <source>
        <dbReference type="ARBA" id="ARBA00023136"/>
    </source>
</evidence>
<dbReference type="PANTHER" id="PTHR31234:SF55">
    <property type="entry name" value="LATE EMBRYOGENESIS ABUNDANT (LEA) HYDROXYPROLINE-RICH GLYCOPROTEIN FAMILY"/>
    <property type="match status" value="1"/>
</dbReference>
<dbReference type="GO" id="GO:0098542">
    <property type="term" value="P:defense response to other organism"/>
    <property type="evidence" value="ECO:0007669"/>
    <property type="project" value="InterPro"/>
</dbReference>
<feature type="transmembrane region" description="Helical" evidence="3">
    <location>
        <begin position="30"/>
        <end position="47"/>
    </location>
</feature>
<reference evidence="4" key="1">
    <citation type="submission" date="2019-09" db="EMBL/GenBank/DDBJ databases">
        <title>Draft genome information of white flower Hibiscus syriacus.</title>
        <authorList>
            <person name="Kim Y.-M."/>
        </authorList>
    </citation>
    <scope>NUCLEOTIDE SEQUENCE [LARGE SCALE GENOMIC DNA]</scope>
    <source>
        <strain evidence="4">YM2019G1</strain>
    </source>
</reference>
<sequence length="141" mass="15170">MQDSSRPVTGYPVRNLNGCAPPLATTSGTGYAYAHALAVFLIIWLVLRPELPDFSVQSLSLSNFNATNLRVNATWNAQFRVSNPNKKLSISYGEVVSSVFHKDYFLSETKVRAVCAGHSQHGRGGGELFGGGFFCGGKGRG</sequence>
<proteinExistence type="predicted"/>
<comment type="caution">
    <text evidence="4">The sequence shown here is derived from an EMBL/GenBank/DDBJ whole genome shotgun (WGS) entry which is preliminary data.</text>
</comment>
<dbReference type="GO" id="GO:0005886">
    <property type="term" value="C:plasma membrane"/>
    <property type="evidence" value="ECO:0007669"/>
    <property type="project" value="TreeGrafter"/>
</dbReference>
<keyword evidence="3" id="KW-1133">Transmembrane helix</keyword>
<keyword evidence="3" id="KW-0812">Transmembrane</keyword>
<dbReference type="EMBL" id="VEPZ02000167">
    <property type="protein sequence ID" value="KAE8732354.1"/>
    <property type="molecule type" value="Genomic_DNA"/>
</dbReference>
<evidence type="ECO:0000256" key="1">
    <source>
        <dbReference type="ARBA" id="ARBA00004370"/>
    </source>
</evidence>
<dbReference type="InterPro" id="IPR044839">
    <property type="entry name" value="NDR1-like"/>
</dbReference>
<evidence type="ECO:0000313" key="5">
    <source>
        <dbReference type="Proteomes" id="UP000436088"/>
    </source>
</evidence>
<gene>
    <name evidence="4" type="ORF">F3Y22_tig00002237pilonHSYRG01914</name>
</gene>
<keyword evidence="2 3" id="KW-0472">Membrane</keyword>
<accession>A0A6A3CV52</accession>
<dbReference type="PANTHER" id="PTHR31234">
    <property type="entry name" value="LATE EMBRYOGENESIS ABUNDANT (LEA) HYDROXYPROLINE-RICH GLYCOPROTEIN FAMILY"/>
    <property type="match status" value="1"/>
</dbReference>
<dbReference type="Proteomes" id="UP000436088">
    <property type="component" value="Unassembled WGS sequence"/>
</dbReference>
<organism evidence="4 5">
    <name type="scientific">Hibiscus syriacus</name>
    <name type="common">Rose of Sharon</name>
    <dbReference type="NCBI Taxonomy" id="106335"/>
    <lineage>
        <taxon>Eukaryota</taxon>
        <taxon>Viridiplantae</taxon>
        <taxon>Streptophyta</taxon>
        <taxon>Embryophyta</taxon>
        <taxon>Tracheophyta</taxon>
        <taxon>Spermatophyta</taxon>
        <taxon>Magnoliopsida</taxon>
        <taxon>eudicotyledons</taxon>
        <taxon>Gunneridae</taxon>
        <taxon>Pentapetalae</taxon>
        <taxon>rosids</taxon>
        <taxon>malvids</taxon>
        <taxon>Malvales</taxon>
        <taxon>Malvaceae</taxon>
        <taxon>Malvoideae</taxon>
        <taxon>Hibiscus</taxon>
    </lineage>
</organism>
<comment type="subcellular location">
    <subcellularLocation>
        <location evidence="1">Membrane</location>
    </subcellularLocation>
</comment>
<name>A0A6A3CV52_HIBSY</name>
<evidence type="ECO:0008006" key="6">
    <source>
        <dbReference type="Google" id="ProtNLM"/>
    </source>
</evidence>